<comment type="caution">
    <text evidence="2">The sequence shown here is derived from an EMBL/GenBank/DDBJ whole genome shotgun (WGS) entry which is preliminary data.</text>
</comment>
<sequence>MKVMESAFLISLTAATRFKCNFKIMSQKNLMSFASGKEALHADFTVYLKGFLKKNFAHTLHLCQHALVVGVNFLVFLREVYCCICVFLVVAGFIHSCSLLSLALLDV</sequence>
<gene>
    <name evidence="2" type="ORF">CRT38_01160</name>
</gene>
<keyword evidence="1" id="KW-0812">Transmembrane</keyword>
<feature type="transmembrane region" description="Helical" evidence="1">
    <location>
        <begin position="56"/>
        <end position="77"/>
    </location>
</feature>
<protein>
    <submittedName>
        <fullName evidence="2">Uncharacterized protein</fullName>
    </submittedName>
</protein>
<dbReference type="AlphaFoldDB" id="S6GBR0"/>
<feature type="transmembrane region" description="Helical" evidence="1">
    <location>
        <begin position="84"/>
        <end position="105"/>
    </location>
</feature>
<keyword evidence="1" id="KW-0472">Membrane</keyword>
<name>S6GBR0_ANAPH</name>
<reference evidence="2 3" key="1">
    <citation type="submission" date="2013-03" db="EMBL/GenBank/DDBJ databases">
        <title>Genome sequence of Anaplasma phagocytophilum strain CRT38.</title>
        <authorList>
            <person name="Felsheim R.F."/>
            <person name="Kurtti T.J."/>
            <person name="Munderloh U.G."/>
        </authorList>
    </citation>
    <scope>NUCLEOTIDE SEQUENCE [LARGE SCALE GENOMIC DNA]</scope>
    <source>
        <strain evidence="2 3">CRT38</strain>
    </source>
</reference>
<keyword evidence="1" id="KW-1133">Transmembrane helix</keyword>
<dbReference type="EMBL" id="APHI01000001">
    <property type="protein sequence ID" value="EOA63065.1"/>
    <property type="molecule type" value="Genomic_DNA"/>
</dbReference>
<proteinExistence type="predicted"/>
<evidence type="ECO:0000313" key="3">
    <source>
        <dbReference type="Proteomes" id="UP000053165"/>
    </source>
</evidence>
<evidence type="ECO:0000313" key="2">
    <source>
        <dbReference type="EMBL" id="EOA63065.1"/>
    </source>
</evidence>
<accession>S6GBR0</accession>
<evidence type="ECO:0000256" key="1">
    <source>
        <dbReference type="SAM" id="Phobius"/>
    </source>
</evidence>
<dbReference type="Proteomes" id="UP000053165">
    <property type="component" value="Unassembled WGS sequence"/>
</dbReference>
<organism evidence="2 3">
    <name type="scientific">Anaplasma phagocytophilum str. CRT38</name>
    <dbReference type="NCBI Taxonomy" id="1269275"/>
    <lineage>
        <taxon>Bacteria</taxon>
        <taxon>Pseudomonadati</taxon>
        <taxon>Pseudomonadota</taxon>
        <taxon>Alphaproteobacteria</taxon>
        <taxon>Rickettsiales</taxon>
        <taxon>Anaplasmataceae</taxon>
        <taxon>Anaplasma</taxon>
        <taxon>phagocytophilum group</taxon>
    </lineage>
</organism>